<name>Q6MYB3_ASPFM</name>
<sequence>MSIYSFGINHYVTQVKSLRHSGVGHLFELYNSNVCLVKSHLYFSRRKDSIDETALHDVTSGTRDILVVASLFKLTQSQGSQIFSTSYDSDLNLMALTGDQCKLKKPLVQTVERRGNVHEDDRSPSVECWTGLDKINTTILFYNRKKIPLQMTPNNETRSTYASRTWSPQKCHLTVMQPKSSMNVGSLLSRTNTIQGSRLIRIEKIESD</sequence>
<reference evidence="1" key="1">
    <citation type="journal article" date="2004" name="Fungal Genet. Biol.">
        <title>Insight into the genome of Aspergillus fumigatus: analysis of a 922 kb region encompassing the nitrate assimilation gene cluster.</title>
        <authorList>
            <person name="Pain A."/>
            <person name="Woodward J."/>
            <person name="Quail M.A."/>
            <person name="Anderson M.J."/>
            <person name="Clark R."/>
            <person name="Collins M."/>
            <person name="Fosker N."/>
            <person name="Fraser A."/>
            <person name="Harris D."/>
            <person name="Larke N."/>
            <person name="Murphy L."/>
            <person name="Humphray S."/>
            <person name="O'Neil S."/>
            <person name="Pertea M."/>
            <person name="Price C."/>
            <person name="Rabbinowitsch E."/>
            <person name="Rajandream M-A."/>
            <person name="Salzberg S."/>
            <person name="Saunders D."/>
            <person name="Seegar K."/>
            <person name="Sharp S."/>
            <person name="Warren T."/>
            <person name="Denning D.W."/>
            <person name="Barrell B."/>
            <person name="Hall N."/>
        </authorList>
    </citation>
    <scope>NUCLEOTIDE SEQUENCE</scope>
</reference>
<protein>
    <submittedName>
        <fullName evidence="1">Uncharacterized protein</fullName>
    </submittedName>
</protein>
<gene>
    <name evidence="1" type="ORF">AfA19D12.001c</name>
</gene>
<organism evidence="1">
    <name type="scientific">Aspergillus fumigatus</name>
    <name type="common">Neosartorya fumigata</name>
    <dbReference type="NCBI Taxonomy" id="746128"/>
    <lineage>
        <taxon>Eukaryota</taxon>
        <taxon>Fungi</taxon>
        <taxon>Dikarya</taxon>
        <taxon>Ascomycota</taxon>
        <taxon>Pezizomycotina</taxon>
        <taxon>Eurotiomycetes</taxon>
        <taxon>Eurotiomycetidae</taxon>
        <taxon>Eurotiales</taxon>
        <taxon>Aspergillaceae</taxon>
        <taxon>Aspergillus</taxon>
        <taxon>Aspergillus subgen. Fumigati</taxon>
    </lineage>
</organism>
<dbReference type="AlphaFoldDB" id="Q6MYB3"/>
<dbReference type="EMBL" id="BX649607">
    <property type="protein sequence ID" value="CAF32090.1"/>
    <property type="molecule type" value="Genomic_DNA"/>
</dbReference>
<evidence type="ECO:0000313" key="1">
    <source>
        <dbReference type="EMBL" id="CAF32090.1"/>
    </source>
</evidence>
<proteinExistence type="predicted"/>
<accession>Q6MYB3</accession>